<name>A0A8S3Z5L2_9EUPU</name>
<reference evidence="3" key="1">
    <citation type="submission" date="2021-04" db="EMBL/GenBank/DDBJ databases">
        <authorList>
            <consortium name="Molecular Ecology Group"/>
        </authorList>
    </citation>
    <scope>NUCLEOTIDE SEQUENCE</scope>
</reference>
<evidence type="ECO:0000313" key="4">
    <source>
        <dbReference type="Proteomes" id="UP000678393"/>
    </source>
</evidence>
<dbReference type="InterPro" id="IPR054734">
    <property type="entry name" value="PqqF-like_C_4"/>
</dbReference>
<dbReference type="PANTHER" id="PTHR43690">
    <property type="entry name" value="NARDILYSIN"/>
    <property type="match status" value="1"/>
</dbReference>
<accession>A0A8S3Z5L2</accession>
<protein>
    <recommendedName>
        <fullName evidence="2">Coenzyme PQQ synthesis protein F-like C-terminal lobe domain-containing protein</fullName>
    </recommendedName>
</protein>
<comment type="caution">
    <text evidence="3">The sequence shown here is derived from an EMBL/GenBank/DDBJ whole genome shotgun (WGS) entry which is preliminary data.</text>
</comment>
<dbReference type="SUPFAM" id="SSF63411">
    <property type="entry name" value="LuxS/MPP-like metallohydrolase"/>
    <property type="match status" value="2"/>
</dbReference>
<dbReference type="InterPro" id="IPR011249">
    <property type="entry name" value="Metalloenz_LuxS/M16"/>
</dbReference>
<evidence type="ECO:0000259" key="2">
    <source>
        <dbReference type="Pfam" id="PF22456"/>
    </source>
</evidence>
<dbReference type="PANTHER" id="PTHR43690:SF18">
    <property type="entry name" value="INSULIN-DEGRADING ENZYME-RELATED"/>
    <property type="match status" value="1"/>
</dbReference>
<organism evidence="3 4">
    <name type="scientific">Candidula unifasciata</name>
    <dbReference type="NCBI Taxonomy" id="100452"/>
    <lineage>
        <taxon>Eukaryota</taxon>
        <taxon>Metazoa</taxon>
        <taxon>Spiralia</taxon>
        <taxon>Lophotrochozoa</taxon>
        <taxon>Mollusca</taxon>
        <taxon>Gastropoda</taxon>
        <taxon>Heterobranchia</taxon>
        <taxon>Euthyneura</taxon>
        <taxon>Panpulmonata</taxon>
        <taxon>Eupulmonata</taxon>
        <taxon>Stylommatophora</taxon>
        <taxon>Helicina</taxon>
        <taxon>Helicoidea</taxon>
        <taxon>Geomitridae</taxon>
        <taxon>Candidula</taxon>
    </lineage>
</organism>
<keyword evidence="1" id="KW-0479">Metal-binding</keyword>
<dbReference type="EMBL" id="CAJHNH020001557">
    <property type="protein sequence ID" value="CAG5123578.1"/>
    <property type="molecule type" value="Genomic_DNA"/>
</dbReference>
<dbReference type="AlphaFoldDB" id="A0A8S3Z5L2"/>
<evidence type="ECO:0000256" key="1">
    <source>
        <dbReference type="ARBA" id="ARBA00022723"/>
    </source>
</evidence>
<feature type="domain" description="Coenzyme PQQ synthesis protein F-like C-terminal lobe" evidence="2">
    <location>
        <begin position="99"/>
        <end position="200"/>
    </location>
</feature>
<sequence length="216" mass="24844">AVRYSILEVRNTSVLERYEHISGITYEMLLSFIQEFYSNLFVEGFVTGNLRPEPRLMQLAIGDYKCFLSAINREDINSCVVQYFQQGLGTIYNCCLNDLLAVAMNEPLFRILRSEYQLGYSVSCQSVATDGVLGFLIAVESQADKFSMQQIDEIMETFLQNFLVILEETPSSKFADMVNIQAQIRAADDADLNDESHRFWQEIVKQNYVFNRLSME</sequence>
<feature type="non-terminal residue" evidence="3">
    <location>
        <position position="216"/>
    </location>
</feature>
<dbReference type="Proteomes" id="UP000678393">
    <property type="component" value="Unassembled WGS sequence"/>
</dbReference>
<keyword evidence="4" id="KW-1185">Reference proteome</keyword>
<dbReference type="InterPro" id="IPR050626">
    <property type="entry name" value="Peptidase_M16"/>
</dbReference>
<dbReference type="GO" id="GO:0046872">
    <property type="term" value="F:metal ion binding"/>
    <property type="evidence" value="ECO:0007669"/>
    <property type="project" value="UniProtKB-KW"/>
</dbReference>
<dbReference type="Pfam" id="PF22456">
    <property type="entry name" value="PqqF-like_C_4"/>
    <property type="match status" value="1"/>
</dbReference>
<dbReference type="Gene3D" id="3.30.830.10">
    <property type="entry name" value="Metalloenzyme, LuxS/M16 peptidase-like"/>
    <property type="match status" value="2"/>
</dbReference>
<feature type="non-terminal residue" evidence="3">
    <location>
        <position position="1"/>
    </location>
</feature>
<gene>
    <name evidence="3" type="ORF">CUNI_LOCUS9136</name>
</gene>
<evidence type="ECO:0000313" key="3">
    <source>
        <dbReference type="EMBL" id="CAG5123578.1"/>
    </source>
</evidence>
<dbReference type="OrthoDB" id="4953at2759"/>
<proteinExistence type="predicted"/>